<dbReference type="Proteomes" id="UP000625711">
    <property type="component" value="Unassembled WGS sequence"/>
</dbReference>
<reference evidence="1" key="1">
    <citation type="submission" date="2020-08" db="EMBL/GenBank/DDBJ databases">
        <title>Genome sequencing and assembly of the red palm weevil Rhynchophorus ferrugineus.</title>
        <authorList>
            <person name="Dias G.B."/>
            <person name="Bergman C.M."/>
            <person name="Manee M."/>
        </authorList>
    </citation>
    <scope>NUCLEOTIDE SEQUENCE</scope>
    <source>
        <strain evidence="1">AA-2017</strain>
        <tissue evidence="1">Whole larva</tissue>
    </source>
</reference>
<dbReference type="SUPFAM" id="SSF52058">
    <property type="entry name" value="L domain-like"/>
    <property type="match status" value="1"/>
</dbReference>
<dbReference type="EMBL" id="JAACXV010009145">
    <property type="protein sequence ID" value="KAF7275778.1"/>
    <property type="molecule type" value="Genomic_DNA"/>
</dbReference>
<dbReference type="OrthoDB" id="676979at2759"/>
<sequence>EVFMYKLEKSVFGTFLKELNTVEAQENFVKENKLAILNWQLKRYNKHDLDVIEDRNNIMENYQELITKAVNCSSPIDFAWLEENIKSLYLNSCFVKTVDDTLRKYRYLQVLTLCGNFIEDINGSMLPRNLKFLELFDNMISNVSNLVRKLPKGLLHLGLGRNRLTDGMIYLHFLLYSNELIIEQHS</sequence>
<gene>
    <name evidence="1" type="ORF">GWI33_011279</name>
</gene>
<proteinExistence type="predicted"/>
<dbReference type="InterPro" id="IPR001611">
    <property type="entry name" value="Leu-rich_rpt"/>
</dbReference>
<protein>
    <submittedName>
        <fullName evidence="1">Uncharacterized protein</fullName>
    </submittedName>
</protein>
<name>A0A834IBV8_RHYFE</name>
<organism evidence="1 2">
    <name type="scientific">Rhynchophorus ferrugineus</name>
    <name type="common">Red palm weevil</name>
    <name type="synonym">Curculio ferrugineus</name>
    <dbReference type="NCBI Taxonomy" id="354439"/>
    <lineage>
        <taxon>Eukaryota</taxon>
        <taxon>Metazoa</taxon>
        <taxon>Ecdysozoa</taxon>
        <taxon>Arthropoda</taxon>
        <taxon>Hexapoda</taxon>
        <taxon>Insecta</taxon>
        <taxon>Pterygota</taxon>
        <taxon>Neoptera</taxon>
        <taxon>Endopterygota</taxon>
        <taxon>Coleoptera</taxon>
        <taxon>Polyphaga</taxon>
        <taxon>Cucujiformia</taxon>
        <taxon>Curculionidae</taxon>
        <taxon>Dryophthorinae</taxon>
        <taxon>Rhynchophorus</taxon>
    </lineage>
</organism>
<keyword evidence="2" id="KW-1185">Reference proteome</keyword>
<dbReference type="AlphaFoldDB" id="A0A834IBV8"/>
<dbReference type="InterPro" id="IPR032675">
    <property type="entry name" value="LRR_dom_sf"/>
</dbReference>
<dbReference type="Gene3D" id="3.80.10.10">
    <property type="entry name" value="Ribonuclease Inhibitor"/>
    <property type="match status" value="1"/>
</dbReference>
<feature type="non-terminal residue" evidence="1">
    <location>
        <position position="1"/>
    </location>
</feature>
<evidence type="ECO:0000313" key="1">
    <source>
        <dbReference type="EMBL" id="KAF7275778.1"/>
    </source>
</evidence>
<comment type="caution">
    <text evidence="1">The sequence shown here is derived from an EMBL/GenBank/DDBJ whole genome shotgun (WGS) entry which is preliminary data.</text>
</comment>
<dbReference type="PROSITE" id="PS51450">
    <property type="entry name" value="LRR"/>
    <property type="match status" value="1"/>
</dbReference>
<evidence type="ECO:0000313" key="2">
    <source>
        <dbReference type="Proteomes" id="UP000625711"/>
    </source>
</evidence>
<accession>A0A834IBV8</accession>